<keyword evidence="2" id="KW-0863">Zinc-finger</keyword>
<dbReference type="SMART" id="SM01328">
    <property type="entry name" value="zf-3CxxC"/>
    <property type="match status" value="1"/>
</dbReference>
<proteinExistence type="predicted"/>
<dbReference type="OrthoDB" id="8121437at2759"/>
<feature type="domain" description="3CxxC-type" evidence="4">
    <location>
        <begin position="55"/>
        <end position="154"/>
    </location>
</feature>
<evidence type="ECO:0000256" key="2">
    <source>
        <dbReference type="ARBA" id="ARBA00022771"/>
    </source>
</evidence>
<dbReference type="GO" id="GO:0008270">
    <property type="term" value="F:zinc ion binding"/>
    <property type="evidence" value="ECO:0007669"/>
    <property type="project" value="UniProtKB-KW"/>
</dbReference>
<feature type="non-terminal residue" evidence="5">
    <location>
        <position position="158"/>
    </location>
</feature>
<sequence length="158" mass="17991">MGRKKFAKPNGETRTSFMFPSLHQNVANAVSDKIASTRFHGKDDDRDSTNEYSTHVMGKFRCNNQACSTGGWGSKKVAILIRRYPKNGYNAVVFNQRCRSCNRLGTLTLDEESYVDRVAYRLKKWAGVPMEQQQYTRKEGLPHESSLCEGCKRGVCRQ</sequence>
<evidence type="ECO:0000256" key="1">
    <source>
        <dbReference type="ARBA" id="ARBA00022723"/>
    </source>
</evidence>
<dbReference type="Proteomes" id="UP000800035">
    <property type="component" value="Unassembled WGS sequence"/>
</dbReference>
<gene>
    <name evidence="5" type="ORF">CC80DRAFT_394983</name>
</gene>
<dbReference type="AlphaFoldDB" id="A0A6A5TX39"/>
<evidence type="ECO:0000259" key="4">
    <source>
        <dbReference type="SMART" id="SM01328"/>
    </source>
</evidence>
<keyword evidence="6" id="KW-1185">Reference proteome</keyword>
<accession>A0A6A5TX39</accession>
<reference evidence="5" key="1">
    <citation type="journal article" date="2020" name="Stud. Mycol.">
        <title>101 Dothideomycetes genomes: a test case for predicting lifestyles and emergence of pathogens.</title>
        <authorList>
            <person name="Haridas S."/>
            <person name="Albert R."/>
            <person name="Binder M."/>
            <person name="Bloem J."/>
            <person name="Labutti K."/>
            <person name="Salamov A."/>
            <person name="Andreopoulos B."/>
            <person name="Baker S."/>
            <person name="Barry K."/>
            <person name="Bills G."/>
            <person name="Bluhm B."/>
            <person name="Cannon C."/>
            <person name="Castanera R."/>
            <person name="Culley D."/>
            <person name="Daum C."/>
            <person name="Ezra D."/>
            <person name="Gonzalez J."/>
            <person name="Henrissat B."/>
            <person name="Kuo A."/>
            <person name="Liang C."/>
            <person name="Lipzen A."/>
            <person name="Lutzoni F."/>
            <person name="Magnuson J."/>
            <person name="Mondo S."/>
            <person name="Nolan M."/>
            <person name="Ohm R."/>
            <person name="Pangilinan J."/>
            <person name="Park H.-J."/>
            <person name="Ramirez L."/>
            <person name="Alfaro M."/>
            <person name="Sun H."/>
            <person name="Tritt A."/>
            <person name="Yoshinaga Y."/>
            <person name="Zwiers L.-H."/>
            <person name="Turgeon B."/>
            <person name="Goodwin S."/>
            <person name="Spatafora J."/>
            <person name="Crous P."/>
            <person name="Grigoriev I."/>
        </authorList>
    </citation>
    <scope>NUCLEOTIDE SEQUENCE</scope>
    <source>
        <strain evidence="5">CBS 675.92</strain>
    </source>
</reference>
<dbReference type="EMBL" id="ML976990">
    <property type="protein sequence ID" value="KAF1956998.1"/>
    <property type="molecule type" value="Genomic_DNA"/>
</dbReference>
<dbReference type="InterPro" id="IPR027377">
    <property type="entry name" value="ZAR1/RTP1-5-like_Znf-3CxxC"/>
</dbReference>
<keyword evidence="1" id="KW-0479">Metal-binding</keyword>
<organism evidence="5 6">
    <name type="scientific">Byssothecium circinans</name>
    <dbReference type="NCBI Taxonomy" id="147558"/>
    <lineage>
        <taxon>Eukaryota</taxon>
        <taxon>Fungi</taxon>
        <taxon>Dikarya</taxon>
        <taxon>Ascomycota</taxon>
        <taxon>Pezizomycotina</taxon>
        <taxon>Dothideomycetes</taxon>
        <taxon>Pleosporomycetidae</taxon>
        <taxon>Pleosporales</taxon>
        <taxon>Massarineae</taxon>
        <taxon>Massarinaceae</taxon>
        <taxon>Byssothecium</taxon>
    </lineage>
</organism>
<protein>
    <recommendedName>
        <fullName evidence="4">3CxxC-type domain-containing protein</fullName>
    </recommendedName>
</protein>
<keyword evidence="3" id="KW-0862">Zinc</keyword>
<dbReference type="Pfam" id="PF13695">
    <property type="entry name" value="Zn_ribbon_3CxxC"/>
    <property type="match status" value="1"/>
</dbReference>
<evidence type="ECO:0000313" key="5">
    <source>
        <dbReference type="EMBL" id="KAF1956998.1"/>
    </source>
</evidence>
<evidence type="ECO:0000313" key="6">
    <source>
        <dbReference type="Proteomes" id="UP000800035"/>
    </source>
</evidence>
<evidence type="ECO:0000256" key="3">
    <source>
        <dbReference type="ARBA" id="ARBA00022833"/>
    </source>
</evidence>
<name>A0A6A5TX39_9PLEO</name>